<name>A0A3A8HSJ4_9BACT</name>
<evidence type="ECO:0000313" key="2">
    <source>
        <dbReference type="Proteomes" id="UP000268094"/>
    </source>
</evidence>
<sequence length="69" mass="7363">MSQAAKLTELPKGTRLDVVTPADRSGGKTHWQTMGSAFVMGDGSLQIVLDGFPVNGKLQVRIPLPKKDA</sequence>
<reference evidence="2" key="1">
    <citation type="submission" date="2018-09" db="EMBL/GenBank/DDBJ databases">
        <authorList>
            <person name="Livingstone P.G."/>
            <person name="Whitworth D.E."/>
        </authorList>
    </citation>
    <scope>NUCLEOTIDE SEQUENCE [LARGE SCALE GENOMIC DNA]</scope>
    <source>
        <strain evidence="2">CA054A</strain>
    </source>
</reference>
<comment type="caution">
    <text evidence="1">The sequence shown here is derived from an EMBL/GenBank/DDBJ whole genome shotgun (WGS) entry which is preliminary data.</text>
</comment>
<protein>
    <submittedName>
        <fullName evidence="1">Uncharacterized protein</fullName>
    </submittedName>
</protein>
<evidence type="ECO:0000313" key="1">
    <source>
        <dbReference type="EMBL" id="RKG68213.1"/>
    </source>
</evidence>
<keyword evidence="2" id="KW-1185">Reference proteome</keyword>
<dbReference type="RefSeq" id="WP_120545860.1">
    <property type="nucleotide sequence ID" value="NZ_RAVZ01000615.1"/>
</dbReference>
<dbReference type="EMBL" id="RAVZ01000615">
    <property type="protein sequence ID" value="RKG68213.1"/>
    <property type="molecule type" value="Genomic_DNA"/>
</dbReference>
<proteinExistence type="predicted"/>
<gene>
    <name evidence="1" type="ORF">D7V88_40770</name>
</gene>
<dbReference type="Proteomes" id="UP000268094">
    <property type="component" value="Unassembled WGS sequence"/>
</dbReference>
<dbReference type="AlphaFoldDB" id="A0A3A8HSJ4"/>
<organism evidence="1 2">
    <name type="scientific">Corallococcus terminator</name>
    <dbReference type="NCBI Taxonomy" id="2316733"/>
    <lineage>
        <taxon>Bacteria</taxon>
        <taxon>Pseudomonadati</taxon>
        <taxon>Myxococcota</taxon>
        <taxon>Myxococcia</taxon>
        <taxon>Myxococcales</taxon>
        <taxon>Cystobacterineae</taxon>
        <taxon>Myxococcaceae</taxon>
        <taxon>Corallococcus</taxon>
    </lineage>
</organism>
<dbReference type="OrthoDB" id="7652274at2"/>
<accession>A0A3A8HSJ4</accession>